<gene>
    <name evidence="2" type="ORF">CWE10_11370</name>
</gene>
<comment type="caution">
    <text evidence="2">The sequence shown here is derived from an EMBL/GenBank/DDBJ whole genome shotgun (WGS) entry which is preliminary data.</text>
</comment>
<proteinExistence type="predicted"/>
<protein>
    <submittedName>
        <fullName evidence="2">IDEAL domain-containing protein</fullName>
    </submittedName>
</protein>
<evidence type="ECO:0000313" key="2">
    <source>
        <dbReference type="EMBL" id="MBY6276788.1"/>
    </source>
</evidence>
<dbReference type="SMART" id="SM00914">
    <property type="entry name" value="IDEAL"/>
    <property type="match status" value="1"/>
</dbReference>
<dbReference type="RefSeq" id="WP_011197422.1">
    <property type="nucleotide sequence ID" value="NZ_JACSIR010000054.1"/>
</dbReference>
<name>A0A953LH14_SYMTR</name>
<evidence type="ECO:0000259" key="1">
    <source>
        <dbReference type="SMART" id="SM00914"/>
    </source>
</evidence>
<dbReference type="InterPro" id="IPR038091">
    <property type="entry name" value="UPF0302_N_sf"/>
</dbReference>
<dbReference type="Proteomes" id="UP000732377">
    <property type="component" value="Unassembled WGS sequence"/>
</dbReference>
<dbReference type="AlphaFoldDB" id="A0A953LH14"/>
<dbReference type="Pfam" id="PF08858">
    <property type="entry name" value="IDEAL"/>
    <property type="match status" value="1"/>
</dbReference>
<dbReference type="InterPro" id="IPR014963">
    <property type="entry name" value="UPF0302_N"/>
</dbReference>
<dbReference type="OMA" id="RRECAWL"/>
<dbReference type="Pfam" id="PF08864">
    <property type="entry name" value="UPF0302"/>
    <property type="match status" value="1"/>
</dbReference>
<reference evidence="2" key="1">
    <citation type="submission" date="2017-11" db="EMBL/GenBank/DDBJ databases">
        <title>Three new genomes from thermophilic consortium.</title>
        <authorList>
            <person name="Quaggio R."/>
            <person name="Amgarten D."/>
            <person name="Setubal J.C."/>
        </authorList>
    </citation>
    <scope>NUCLEOTIDE SEQUENCE</scope>
    <source>
        <strain evidence="2">ZCTH01-B2</strain>
    </source>
</reference>
<dbReference type="InterPro" id="IPR027393">
    <property type="entry name" value="Virus_scaffolding_prot_C"/>
</dbReference>
<feature type="domain" description="IDEAL" evidence="1">
    <location>
        <begin position="127"/>
        <end position="163"/>
    </location>
</feature>
<evidence type="ECO:0000313" key="3">
    <source>
        <dbReference type="Proteomes" id="UP000732377"/>
    </source>
</evidence>
<dbReference type="EMBL" id="PIUK01000109">
    <property type="protein sequence ID" value="MBY6276788.1"/>
    <property type="molecule type" value="Genomic_DNA"/>
</dbReference>
<sequence>MERPRGTKSKADQIKAFLEQYQPKLSEARGFLQFMLSKEEILRRTDLVSDLTGYDCAILVSAKGSGTWPFLFRRGEKVYTKTSQAVVELMKSLPERIGLCLSTAPPPWSEEREEFLRMLARWHDEVFHEDLERMTRRQELLRQIDGALDRRDRELFEQLSAELRRIG</sequence>
<accession>A0A953LH14</accession>
<dbReference type="Gene3D" id="4.10.810.10">
    <property type="entry name" value="Virus Scaffolding Protein, Chain A"/>
    <property type="match status" value="1"/>
</dbReference>
<dbReference type="InterPro" id="IPR014957">
    <property type="entry name" value="IDEAL_dom"/>
</dbReference>
<organism evidence="2 3">
    <name type="scientific">Symbiobacterium thermophilum</name>
    <dbReference type="NCBI Taxonomy" id="2734"/>
    <lineage>
        <taxon>Bacteria</taxon>
        <taxon>Bacillati</taxon>
        <taxon>Bacillota</taxon>
        <taxon>Clostridia</taxon>
        <taxon>Eubacteriales</taxon>
        <taxon>Symbiobacteriaceae</taxon>
        <taxon>Symbiobacterium</taxon>
    </lineage>
</organism>
<dbReference type="Gene3D" id="3.40.1530.30">
    <property type="entry name" value="Uncharacterised family UPF0302, N-terminal domain"/>
    <property type="match status" value="1"/>
</dbReference>